<name>G2YCK3_BOTF4</name>
<evidence type="ECO:0000313" key="2">
    <source>
        <dbReference type="Proteomes" id="UP000008177"/>
    </source>
</evidence>
<sequence length="55" mass="6218">MTYSVSIIYGRNIKYTVIYDGNTDSHKYHGAEKIKIIGDNQGSLALARIPRFINT</sequence>
<dbReference type="HOGENOM" id="CLU_3032098_0_0_1"/>
<organism evidence="1 2">
    <name type="scientific">Botryotinia fuckeliana (strain T4)</name>
    <name type="common">Noble rot fungus</name>
    <name type="synonym">Botrytis cinerea</name>
    <dbReference type="NCBI Taxonomy" id="999810"/>
    <lineage>
        <taxon>Eukaryota</taxon>
        <taxon>Fungi</taxon>
        <taxon>Dikarya</taxon>
        <taxon>Ascomycota</taxon>
        <taxon>Pezizomycotina</taxon>
        <taxon>Leotiomycetes</taxon>
        <taxon>Helotiales</taxon>
        <taxon>Sclerotiniaceae</taxon>
        <taxon>Botrytis</taxon>
    </lineage>
</organism>
<proteinExistence type="predicted"/>
<dbReference type="AlphaFoldDB" id="G2YCK3"/>
<evidence type="ECO:0000313" key="1">
    <source>
        <dbReference type="EMBL" id="CCD34832.1"/>
    </source>
</evidence>
<dbReference type="EMBL" id="FQ790318">
    <property type="protein sequence ID" value="CCD34832.1"/>
    <property type="molecule type" value="Genomic_DNA"/>
</dbReference>
<gene>
    <name evidence="1" type="ORF">BofuT4_uP098080.1</name>
</gene>
<protein>
    <submittedName>
        <fullName evidence="1">Uncharacterized protein</fullName>
    </submittedName>
</protein>
<dbReference type="Proteomes" id="UP000008177">
    <property type="component" value="Unplaced contigs"/>
</dbReference>
<accession>G2YCK3</accession>
<dbReference type="InParanoid" id="G2YCK3"/>
<reference evidence="2" key="1">
    <citation type="journal article" date="2011" name="PLoS Genet.">
        <title>Genomic analysis of the necrotrophic fungal pathogens Sclerotinia sclerotiorum and Botrytis cinerea.</title>
        <authorList>
            <person name="Amselem J."/>
            <person name="Cuomo C.A."/>
            <person name="van Kan J.A."/>
            <person name="Viaud M."/>
            <person name="Benito E.P."/>
            <person name="Couloux A."/>
            <person name="Coutinho P.M."/>
            <person name="de Vries R.P."/>
            <person name="Dyer P.S."/>
            <person name="Fillinger S."/>
            <person name="Fournier E."/>
            <person name="Gout L."/>
            <person name="Hahn M."/>
            <person name="Kohn L."/>
            <person name="Lapalu N."/>
            <person name="Plummer K.M."/>
            <person name="Pradier J.M."/>
            <person name="Quevillon E."/>
            <person name="Sharon A."/>
            <person name="Simon A."/>
            <person name="ten Have A."/>
            <person name="Tudzynski B."/>
            <person name="Tudzynski P."/>
            <person name="Wincker P."/>
            <person name="Andrew M."/>
            <person name="Anthouard V."/>
            <person name="Beever R.E."/>
            <person name="Beffa R."/>
            <person name="Benoit I."/>
            <person name="Bouzid O."/>
            <person name="Brault B."/>
            <person name="Chen Z."/>
            <person name="Choquer M."/>
            <person name="Collemare J."/>
            <person name="Cotton P."/>
            <person name="Danchin E.G."/>
            <person name="Da Silva C."/>
            <person name="Gautier A."/>
            <person name="Giraud C."/>
            <person name="Giraud T."/>
            <person name="Gonzalez C."/>
            <person name="Grossetete S."/>
            <person name="Guldener U."/>
            <person name="Henrissat B."/>
            <person name="Howlett B.J."/>
            <person name="Kodira C."/>
            <person name="Kretschmer M."/>
            <person name="Lappartient A."/>
            <person name="Leroch M."/>
            <person name="Levis C."/>
            <person name="Mauceli E."/>
            <person name="Neuveglise C."/>
            <person name="Oeser B."/>
            <person name="Pearson M."/>
            <person name="Poulain J."/>
            <person name="Poussereau N."/>
            <person name="Quesneville H."/>
            <person name="Rascle C."/>
            <person name="Schumacher J."/>
            <person name="Segurens B."/>
            <person name="Sexton A."/>
            <person name="Silva E."/>
            <person name="Sirven C."/>
            <person name="Soanes D.M."/>
            <person name="Talbot N.J."/>
            <person name="Templeton M."/>
            <person name="Yandava C."/>
            <person name="Yarden O."/>
            <person name="Zeng Q."/>
            <person name="Rollins J.A."/>
            <person name="Lebrun M.H."/>
            <person name="Dickman M."/>
        </authorList>
    </citation>
    <scope>NUCLEOTIDE SEQUENCE [LARGE SCALE GENOMIC DNA]</scope>
    <source>
        <strain evidence="2">T4</strain>
    </source>
</reference>